<keyword evidence="9" id="KW-0234">DNA repair</keyword>
<dbReference type="InterPro" id="IPR047127">
    <property type="entry name" value="MutT-like"/>
</dbReference>
<evidence type="ECO:0000256" key="6">
    <source>
        <dbReference type="ARBA" id="ARBA00022763"/>
    </source>
</evidence>
<dbReference type="PROSITE" id="PS51462">
    <property type="entry name" value="NUDIX"/>
    <property type="match status" value="1"/>
</dbReference>
<dbReference type="SUPFAM" id="SSF55811">
    <property type="entry name" value="Nudix"/>
    <property type="match status" value="1"/>
</dbReference>
<evidence type="ECO:0000256" key="13">
    <source>
        <dbReference type="ARBA" id="ARBA00040794"/>
    </source>
</evidence>
<dbReference type="GO" id="GO:0008413">
    <property type="term" value="F:8-oxo-7,8-dihydroguanosine triphosphate pyrophosphatase activity"/>
    <property type="evidence" value="ECO:0007669"/>
    <property type="project" value="TreeGrafter"/>
</dbReference>
<dbReference type="PANTHER" id="PTHR47707:SF1">
    <property type="entry name" value="NUDIX HYDROLASE FAMILY PROTEIN"/>
    <property type="match status" value="1"/>
</dbReference>
<evidence type="ECO:0000259" key="17">
    <source>
        <dbReference type="PROSITE" id="PS51462"/>
    </source>
</evidence>
<dbReference type="CDD" id="cd03425">
    <property type="entry name" value="NUDIX_MutT_NudA_like"/>
    <property type="match status" value="1"/>
</dbReference>
<evidence type="ECO:0000256" key="10">
    <source>
        <dbReference type="ARBA" id="ARBA00035861"/>
    </source>
</evidence>
<evidence type="ECO:0000313" key="19">
    <source>
        <dbReference type="Proteomes" id="UP000078263"/>
    </source>
</evidence>
<comment type="catalytic activity">
    <reaction evidence="10">
        <text>8-oxo-dGTP + H2O = 8-oxo-dGMP + diphosphate + H(+)</text>
        <dbReference type="Rhea" id="RHEA:31575"/>
        <dbReference type="ChEBI" id="CHEBI:15377"/>
        <dbReference type="ChEBI" id="CHEBI:15378"/>
        <dbReference type="ChEBI" id="CHEBI:33019"/>
        <dbReference type="ChEBI" id="CHEBI:63224"/>
        <dbReference type="ChEBI" id="CHEBI:77896"/>
        <dbReference type="EC" id="3.6.1.55"/>
    </reaction>
</comment>
<dbReference type="InterPro" id="IPR020476">
    <property type="entry name" value="Nudix_hydrolase"/>
</dbReference>
<evidence type="ECO:0000256" key="11">
    <source>
        <dbReference type="ARBA" id="ARBA00036904"/>
    </source>
</evidence>
<feature type="domain" description="Nudix hydrolase" evidence="17">
    <location>
        <begin position="13"/>
        <end position="143"/>
    </location>
</feature>
<evidence type="ECO:0000256" key="2">
    <source>
        <dbReference type="ARBA" id="ARBA00005582"/>
    </source>
</evidence>
<dbReference type="GO" id="GO:0006260">
    <property type="term" value="P:DNA replication"/>
    <property type="evidence" value="ECO:0007669"/>
    <property type="project" value="UniProtKB-KW"/>
</dbReference>
<sequence>MGEGGRNSDMTRGWIAVVAGALHGPDGRWLMQRRPEGKHHAGLWEFPGGKVEGSEMPAQSLCRELREELGINCRADALSPCGFAETGDTGANPPIVILLYIVNDWEGDPQALEGGTVGWFTPAEALALPKPPLDIALAQRLFENIENSSKTPCQA</sequence>
<evidence type="ECO:0000256" key="1">
    <source>
        <dbReference type="ARBA" id="ARBA00001946"/>
    </source>
</evidence>
<evidence type="ECO:0000256" key="16">
    <source>
        <dbReference type="ARBA" id="ARBA00042798"/>
    </source>
</evidence>
<name>A0A192D5M3_9SPHN</name>
<dbReference type="InterPro" id="IPR000086">
    <property type="entry name" value="NUDIX_hydrolase_dom"/>
</dbReference>
<evidence type="ECO:0000256" key="8">
    <source>
        <dbReference type="ARBA" id="ARBA00022842"/>
    </source>
</evidence>
<dbReference type="GO" id="GO:0006281">
    <property type="term" value="P:DNA repair"/>
    <property type="evidence" value="ECO:0007669"/>
    <property type="project" value="UniProtKB-KW"/>
</dbReference>
<evidence type="ECO:0000256" key="15">
    <source>
        <dbReference type="ARBA" id="ARBA00041979"/>
    </source>
</evidence>
<keyword evidence="19" id="KW-1185">Reference proteome</keyword>
<dbReference type="AlphaFoldDB" id="A0A192D5M3"/>
<accession>A0A192D5M3</accession>
<keyword evidence="3" id="KW-0515">Mutator protein</keyword>
<comment type="cofactor">
    <cofactor evidence="1">
        <name>Mg(2+)</name>
        <dbReference type="ChEBI" id="CHEBI:18420"/>
    </cofactor>
</comment>
<protein>
    <recommendedName>
        <fullName evidence="13">8-oxo-dGTP diphosphatase</fullName>
        <ecNumber evidence="12">3.6.1.55</ecNumber>
    </recommendedName>
    <alternativeName>
        <fullName evidence="16">7,8-dihydro-8-oxoguanine-triphosphatase</fullName>
    </alternativeName>
    <alternativeName>
        <fullName evidence="15">Mutator protein MutT</fullName>
    </alternativeName>
    <alternativeName>
        <fullName evidence="14">dGTP pyrophosphohydrolase</fullName>
    </alternativeName>
</protein>
<dbReference type="Proteomes" id="UP000078263">
    <property type="component" value="Chromosome"/>
</dbReference>
<keyword evidence="8" id="KW-0460">Magnesium</keyword>
<keyword evidence="6" id="KW-0227">DNA damage</keyword>
<proteinExistence type="inferred from homology"/>
<dbReference type="InterPro" id="IPR015797">
    <property type="entry name" value="NUDIX_hydrolase-like_dom_sf"/>
</dbReference>
<evidence type="ECO:0000256" key="4">
    <source>
        <dbReference type="ARBA" id="ARBA00022705"/>
    </source>
</evidence>
<dbReference type="EMBL" id="CP016033">
    <property type="protein sequence ID" value="ANK13385.1"/>
    <property type="molecule type" value="Genomic_DNA"/>
</dbReference>
<dbReference type="EC" id="3.6.1.55" evidence="12"/>
<dbReference type="STRING" id="1112.A9D12_11015"/>
<comment type="similarity">
    <text evidence="2">Belongs to the Nudix hydrolase family.</text>
</comment>
<dbReference type="GO" id="GO:0046872">
    <property type="term" value="F:metal ion binding"/>
    <property type="evidence" value="ECO:0007669"/>
    <property type="project" value="UniProtKB-KW"/>
</dbReference>
<dbReference type="GO" id="GO:0044715">
    <property type="term" value="F:8-oxo-dGDP phosphatase activity"/>
    <property type="evidence" value="ECO:0007669"/>
    <property type="project" value="TreeGrafter"/>
</dbReference>
<evidence type="ECO:0000256" key="12">
    <source>
        <dbReference type="ARBA" id="ARBA00038905"/>
    </source>
</evidence>
<keyword evidence="5" id="KW-0479">Metal-binding</keyword>
<evidence type="ECO:0000256" key="7">
    <source>
        <dbReference type="ARBA" id="ARBA00022801"/>
    </source>
</evidence>
<dbReference type="PRINTS" id="PR00502">
    <property type="entry name" value="NUDIXFAMILY"/>
</dbReference>
<dbReference type="GO" id="GO:0044716">
    <property type="term" value="F:8-oxo-GDP phosphatase activity"/>
    <property type="evidence" value="ECO:0007669"/>
    <property type="project" value="TreeGrafter"/>
</dbReference>
<dbReference type="Gene3D" id="3.90.79.10">
    <property type="entry name" value="Nucleoside Triphosphate Pyrophosphohydrolase"/>
    <property type="match status" value="1"/>
</dbReference>
<evidence type="ECO:0000313" key="18">
    <source>
        <dbReference type="EMBL" id="ANK13385.1"/>
    </source>
</evidence>
<gene>
    <name evidence="18" type="ORF">A9D12_11015</name>
</gene>
<reference evidence="18 19" key="1">
    <citation type="submission" date="2016-05" db="EMBL/GenBank/DDBJ databases">
        <title>Compelete Genome Sequence of Bacteriochlorophyll-Synthesizing Bacterium Porphyrobacter neustonensis DSM 9434.</title>
        <authorList>
            <person name="Shi X.-L."/>
            <person name="Wu Y.-H."/>
            <person name="Cheng H."/>
            <person name="Xu L."/>
            <person name="Zhang X.-Q."/>
            <person name="Wang C.-S."/>
            <person name="Xu X.-W."/>
        </authorList>
    </citation>
    <scope>NUCLEOTIDE SEQUENCE [LARGE SCALE GENOMIC DNA]</scope>
    <source>
        <strain evidence="18 19">DSM 9434</strain>
    </source>
</reference>
<dbReference type="Pfam" id="PF00293">
    <property type="entry name" value="NUDIX"/>
    <property type="match status" value="1"/>
</dbReference>
<keyword evidence="4" id="KW-0235">DNA replication</keyword>
<evidence type="ECO:0000256" key="3">
    <source>
        <dbReference type="ARBA" id="ARBA00022457"/>
    </source>
</evidence>
<evidence type="ECO:0000256" key="5">
    <source>
        <dbReference type="ARBA" id="ARBA00022723"/>
    </source>
</evidence>
<keyword evidence="7" id="KW-0378">Hydrolase</keyword>
<dbReference type="PANTHER" id="PTHR47707">
    <property type="entry name" value="8-OXO-DGTP DIPHOSPHATASE"/>
    <property type="match status" value="1"/>
</dbReference>
<evidence type="ECO:0000256" key="9">
    <source>
        <dbReference type="ARBA" id="ARBA00023204"/>
    </source>
</evidence>
<organism evidence="18 19">
    <name type="scientific">Erythrobacter neustonensis</name>
    <dbReference type="NCBI Taxonomy" id="1112"/>
    <lineage>
        <taxon>Bacteria</taxon>
        <taxon>Pseudomonadati</taxon>
        <taxon>Pseudomonadota</taxon>
        <taxon>Alphaproteobacteria</taxon>
        <taxon>Sphingomonadales</taxon>
        <taxon>Erythrobacteraceae</taxon>
        <taxon>Erythrobacter/Porphyrobacter group</taxon>
        <taxon>Erythrobacter</taxon>
    </lineage>
</organism>
<dbReference type="KEGG" id="pns:A9D12_11015"/>
<dbReference type="GO" id="GO:0035539">
    <property type="term" value="F:8-oxo-7,8-dihydrodeoxyguanosine triphosphate pyrophosphatase activity"/>
    <property type="evidence" value="ECO:0007669"/>
    <property type="project" value="UniProtKB-EC"/>
</dbReference>
<evidence type="ECO:0000256" key="14">
    <source>
        <dbReference type="ARBA" id="ARBA00041592"/>
    </source>
</evidence>
<comment type="catalytic activity">
    <reaction evidence="11">
        <text>8-oxo-GTP + H2O = 8-oxo-GMP + diphosphate + H(+)</text>
        <dbReference type="Rhea" id="RHEA:67616"/>
        <dbReference type="ChEBI" id="CHEBI:15377"/>
        <dbReference type="ChEBI" id="CHEBI:15378"/>
        <dbReference type="ChEBI" id="CHEBI:33019"/>
        <dbReference type="ChEBI" id="CHEBI:143553"/>
        <dbReference type="ChEBI" id="CHEBI:145694"/>
    </reaction>
</comment>